<feature type="repeat" description="ANK" evidence="3">
    <location>
        <begin position="59"/>
        <end position="91"/>
    </location>
</feature>
<dbReference type="PROSITE" id="PS50088">
    <property type="entry name" value="ANK_REPEAT"/>
    <property type="match status" value="2"/>
</dbReference>
<dbReference type="Pfam" id="PF13424">
    <property type="entry name" value="TPR_12"/>
    <property type="match status" value="1"/>
</dbReference>
<dbReference type="PANTHER" id="PTHR24171:SF8">
    <property type="entry name" value="BRCA1-ASSOCIATED RING DOMAIN PROTEIN 1"/>
    <property type="match status" value="1"/>
</dbReference>
<gene>
    <name evidence="4" type="ORF">PR002_g17037</name>
</gene>
<dbReference type="SMART" id="SM00248">
    <property type="entry name" value="ANK"/>
    <property type="match status" value="4"/>
</dbReference>
<dbReference type="InterPro" id="IPR011990">
    <property type="entry name" value="TPR-like_helical_dom_sf"/>
</dbReference>
<dbReference type="GO" id="GO:0085020">
    <property type="term" value="P:protein K6-linked ubiquitination"/>
    <property type="evidence" value="ECO:0007669"/>
    <property type="project" value="TreeGrafter"/>
</dbReference>
<evidence type="ECO:0000256" key="1">
    <source>
        <dbReference type="ARBA" id="ARBA00022737"/>
    </source>
</evidence>
<keyword evidence="2 3" id="KW-0040">ANK repeat</keyword>
<comment type="caution">
    <text evidence="4">The sequence shown here is derived from an EMBL/GenBank/DDBJ whole genome shotgun (WGS) entry which is preliminary data.</text>
</comment>
<feature type="repeat" description="ANK" evidence="3">
    <location>
        <begin position="92"/>
        <end position="124"/>
    </location>
</feature>
<organism evidence="4 5">
    <name type="scientific">Phytophthora rubi</name>
    <dbReference type="NCBI Taxonomy" id="129364"/>
    <lineage>
        <taxon>Eukaryota</taxon>
        <taxon>Sar</taxon>
        <taxon>Stramenopiles</taxon>
        <taxon>Oomycota</taxon>
        <taxon>Peronosporomycetes</taxon>
        <taxon>Peronosporales</taxon>
        <taxon>Peronosporaceae</taxon>
        <taxon>Phytophthora</taxon>
    </lineage>
</organism>
<evidence type="ECO:0000256" key="3">
    <source>
        <dbReference type="PROSITE-ProRule" id="PRU00023"/>
    </source>
</evidence>
<name>A0A6A3KBE7_9STRA</name>
<dbReference type="OrthoDB" id="194358at2759"/>
<dbReference type="AlphaFoldDB" id="A0A6A3KBE7"/>
<dbReference type="Gene3D" id="1.25.40.20">
    <property type="entry name" value="Ankyrin repeat-containing domain"/>
    <property type="match status" value="2"/>
</dbReference>
<dbReference type="Gene3D" id="1.25.40.10">
    <property type="entry name" value="Tetratricopeptide repeat domain"/>
    <property type="match status" value="1"/>
</dbReference>
<dbReference type="GO" id="GO:0004842">
    <property type="term" value="F:ubiquitin-protein transferase activity"/>
    <property type="evidence" value="ECO:0007669"/>
    <property type="project" value="TreeGrafter"/>
</dbReference>
<evidence type="ECO:0000313" key="5">
    <source>
        <dbReference type="Proteomes" id="UP000435112"/>
    </source>
</evidence>
<keyword evidence="1" id="KW-0677">Repeat</keyword>
<dbReference type="InterPro" id="IPR002110">
    <property type="entry name" value="Ankyrin_rpt"/>
</dbReference>
<dbReference type="PROSITE" id="PS50297">
    <property type="entry name" value="ANK_REP_REGION"/>
    <property type="match status" value="2"/>
</dbReference>
<sequence length="455" mass="50957">MTDSPKKKSMPSPIQKMEQDAASNIWTIWYASQYGKLERVRSLLDRKAVASIDVQEFRTRWSPLHFACRYGHSSLVELFVARGANVDLQDWQGNTPLHLAAGWGNLQCVTLVLESGADVRQKNIHGNTPLDLAVSLSRKDHSRLLKDWKPLGLSAEELVEYRQHLIANDTTVKEFERALAEEPNPNIRLELQALHFKRQCFGVSHFGLLGTYSKLVNLYRFTISKAAHGRSHLETARWVTALAELLLLRGSIDQAIHCFVEAFNTLTALKGEADQETSIALENLAIACEQAWKLDDAEKYLKSLISLLADRYGGGYNSKLFHLTVRLASVLLAQKRTIEARDLLKKCLMHAENLFGSTDEHTVTCTDALGKCYFLLGDFPEAEVYFKRSLAVIMRQPNPNIETALSSSRKDQFRRAQSNLAMIAVAARSTDAVHAQLEHLGYIPGESGAPQTLPC</sequence>
<dbReference type="Proteomes" id="UP000435112">
    <property type="component" value="Unassembled WGS sequence"/>
</dbReference>
<accession>A0A6A3KBE7</accession>
<dbReference type="Pfam" id="PF12796">
    <property type="entry name" value="Ank_2"/>
    <property type="match status" value="1"/>
</dbReference>
<protein>
    <submittedName>
        <fullName evidence="4">Uncharacterized protein</fullName>
    </submittedName>
</protein>
<dbReference type="InterPro" id="IPR036770">
    <property type="entry name" value="Ankyrin_rpt-contain_sf"/>
</dbReference>
<dbReference type="SUPFAM" id="SSF48403">
    <property type="entry name" value="Ankyrin repeat"/>
    <property type="match status" value="1"/>
</dbReference>
<dbReference type="SUPFAM" id="SSF48452">
    <property type="entry name" value="TPR-like"/>
    <property type="match status" value="1"/>
</dbReference>
<reference evidence="4 5" key="1">
    <citation type="submission" date="2018-09" db="EMBL/GenBank/DDBJ databases">
        <title>Genomic investigation of the strawberry pathogen Phytophthora fragariae indicates pathogenicity is determined by transcriptional variation in three key races.</title>
        <authorList>
            <person name="Adams T.M."/>
            <person name="Armitage A.D."/>
            <person name="Sobczyk M.K."/>
            <person name="Bates H.J."/>
            <person name="Dunwell J.M."/>
            <person name="Nellist C.F."/>
            <person name="Harrison R.J."/>
        </authorList>
    </citation>
    <scope>NUCLEOTIDE SEQUENCE [LARGE SCALE GENOMIC DNA]</scope>
    <source>
        <strain evidence="4 5">SCRP324</strain>
    </source>
</reference>
<proteinExistence type="predicted"/>
<evidence type="ECO:0000256" key="2">
    <source>
        <dbReference type="ARBA" id="ARBA00023043"/>
    </source>
</evidence>
<dbReference type="PANTHER" id="PTHR24171">
    <property type="entry name" value="ANKYRIN REPEAT DOMAIN-CONTAINING PROTEIN 39-RELATED"/>
    <property type="match status" value="1"/>
</dbReference>
<evidence type="ECO:0000313" key="4">
    <source>
        <dbReference type="EMBL" id="KAE9004521.1"/>
    </source>
</evidence>
<dbReference type="EMBL" id="QXFU01001342">
    <property type="protein sequence ID" value="KAE9004521.1"/>
    <property type="molecule type" value="Genomic_DNA"/>
</dbReference>